<evidence type="ECO:0000313" key="1">
    <source>
        <dbReference type="EMBL" id="MCP2331533.1"/>
    </source>
</evidence>
<dbReference type="InterPro" id="IPR051200">
    <property type="entry name" value="Host-pathogen_enzymatic-act"/>
</dbReference>
<dbReference type="InterPro" id="IPR011048">
    <property type="entry name" value="Haem_d1_sf"/>
</dbReference>
<dbReference type="EMBL" id="AUBJ02000001">
    <property type="protein sequence ID" value="MCP2331533.1"/>
    <property type="molecule type" value="Genomic_DNA"/>
</dbReference>
<dbReference type="RefSeq" id="WP_026418948.1">
    <property type="nucleotide sequence ID" value="NZ_AUBJ02000001.1"/>
</dbReference>
<reference evidence="1 2" key="2">
    <citation type="submission" date="2022-06" db="EMBL/GenBank/DDBJ databases">
        <title>Genomic Encyclopedia of Type Strains, Phase I: the one thousand microbial genomes (KMG-I) project.</title>
        <authorList>
            <person name="Kyrpides N."/>
        </authorList>
    </citation>
    <scope>NUCLEOTIDE SEQUENCE [LARGE SCALE GENOMIC DNA]</scope>
    <source>
        <strain evidence="1 2">DSM 43889</strain>
    </source>
</reference>
<keyword evidence="2" id="KW-1185">Reference proteome</keyword>
<evidence type="ECO:0000313" key="2">
    <source>
        <dbReference type="Proteomes" id="UP000791080"/>
    </source>
</evidence>
<comment type="caution">
    <text evidence="1">The sequence shown here is derived from an EMBL/GenBank/DDBJ whole genome shotgun (WGS) entry which is preliminary data.</text>
</comment>
<sequence length="353" mass="38033">MVDRRSMLKLVAAGGVAGGLGLAGAGSALAGGHRPRPGSGRTGDILALVEKGSHQLSFFDTASGERQTTIGLPDYPHEMVSDRRKRYAFIGHYGVRMSGDEGQGGNSVLVVDLQRRRLVRTISTGSHNRIHGLAVDRQDRLFVLSEGTNTLLVFDDPLTDTRPAAVLPTGGRKTHMVAVTRDGERAFATGLESNSVSVVRPWVASVGPRVVGAGALPEGCSLSEDERTLYVGARQTPAVLEFDTASMRLRRSFPIDGDPLRVYAIRKNRLLITDIQNNQVHLYTRDYRHIASITMRGIPASAILHPDEDIALIPQFETSTVSTIDLTTNTVIGEFDCGTEPDGSVLLVGGSRR</sequence>
<protein>
    <submittedName>
        <fullName evidence="1">DNA-binding beta-propeller fold protein YncE</fullName>
    </submittedName>
</protein>
<organism evidence="1 2">
    <name type="scientific">Actinoalloteichus caeruleus DSM 43889</name>
    <dbReference type="NCBI Taxonomy" id="1120930"/>
    <lineage>
        <taxon>Bacteria</taxon>
        <taxon>Bacillati</taxon>
        <taxon>Actinomycetota</taxon>
        <taxon>Actinomycetes</taxon>
        <taxon>Pseudonocardiales</taxon>
        <taxon>Pseudonocardiaceae</taxon>
        <taxon>Actinoalloteichus</taxon>
        <taxon>Actinoalloteichus cyanogriseus</taxon>
    </lineage>
</organism>
<keyword evidence="1" id="KW-0238">DNA-binding</keyword>
<gene>
    <name evidence="1" type="ORF">G443_001803</name>
</gene>
<accession>A0ABT1JGG6</accession>
<name>A0ABT1JGG6_ACTCY</name>
<dbReference type="PROSITE" id="PS51318">
    <property type="entry name" value="TAT"/>
    <property type="match status" value="1"/>
</dbReference>
<dbReference type="SUPFAM" id="SSF51004">
    <property type="entry name" value="C-terminal (heme d1) domain of cytochrome cd1-nitrite reductase"/>
    <property type="match status" value="1"/>
</dbReference>
<dbReference type="PANTHER" id="PTHR47197">
    <property type="entry name" value="PROTEIN NIRF"/>
    <property type="match status" value="1"/>
</dbReference>
<reference evidence="1 2" key="1">
    <citation type="submission" date="2013-07" db="EMBL/GenBank/DDBJ databases">
        <authorList>
            <consortium name="DOE Joint Genome Institute"/>
            <person name="Reeve W."/>
            <person name="Huntemann M."/>
            <person name="Han J."/>
            <person name="Chen A."/>
            <person name="Kyrpides N."/>
            <person name="Mavromatis K."/>
            <person name="Markowitz V."/>
            <person name="Palaniappan K."/>
            <person name="Ivanova N."/>
            <person name="Schaumberg A."/>
            <person name="Pati A."/>
            <person name="Liolios K."/>
            <person name="Nordberg H.P."/>
            <person name="Cantor M.N."/>
            <person name="Hua S.X."/>
            <person name="Woyke T."/>
        </authorList>
    </citation>
    <scope>NUCLEOTIDE SEQUENCE [LARGE SCALE GENOMIC DNA]</scope>
    <source>
        <strain evidence="1 2">DSM 43889</strain>
    </source>
</reference>
<dbReference type="InterPro" id="IPR006311">
    <property type="entry name" value="TAT_signal"/>
</dbReference>
<proteinExistence type="predicted"/>
<dbReference type="GO" id="GO:0003677">
    <property type="term" value="F:DNA binding"/>
    <property type="evidence" value="ECO:0007669"/>
    <property type="project" value="UniProtKB-KW"/>
</dbReference>
<dbReference type="InterPro" id="IPR015943">
    <property type="entry name" value="WD40/YVTN_repeat-like_dom_sf"/>
</dbReference>
<dbReference type="Proteomes" id="UP000791080">
    <property type="component" value="Unassembled WGS sequence"/>
</dbReference>
<dbReference type="Gene3D" id="2.130.10.10">
    <property type="entry name" value="YVTN repeat-like/Quinoprotein amine dehydrogenase"/>
    <property type="match status" value="2"/>
</dbReference>
<dbReference type="PANTHER" id="PTHR47197:SF3">
    <property type="entry name" value="DIHYDRO-HEME D1 DEHYDROGENASE"/>
    <property type="match status" value="1"/>
</dbReference>